<dbReference type="Proteomes" id="UP000318704">
    <property type="component" value="Chromosome"/>
</dbReference>
<evidence type="ECO:0000313" key="5">
    <source>
        <dbReference type="Proteomes" id="UP000318704"/>
    </source>
</evidence>
<dbReference type="EC" id="2.3.1.-" evidence="4"/>
<dbReference type="InterPro" id="IPR000182">
    <property type="entry name" value="GNAT_dom"/>
</dbReference>
<dbReference type="GO" id="GO:0016747">
    <property type="term" value="F:acyltransferase activity, transferring groups other than amino-acyl groups"/>
    <property type="evidence" value="ECO:0007669"/>
    <property type="project" value="InterPro"/>
</dbReference>
<dbReference type="RefSeq" id="WP_144989883.1">
    <property type="nucleotide sequence ID" value="NZ_CP037920.1"/>
</dbReference>
<accession>A0A517W3W2</accession>
<gene>
    <name evidence="4" type="primary">yafP</name>
    <name evidence="4" type="ORF">V144x_54560</name>
</gene>
<keyword evidence="1 4" id="KW-0808">Transferase</keyword>
<feature type="domain" description="N-acetyltransferase" evidence="3">
    <location>
        <begin position="6"/>
        <end position="157"/>
    </location>
</feature>
<proteinExistence type="predicted"/>
<keyword evidence="2 4" id="KW-0012">Acyltransferase</keyword>
<name>A0A517W3W2_9PLAN</name>
<evidence type="ECO:0000313" key="4">
    <source>
        <dbReference type="EMBL" id="QDT99942.1"/>
    </source>
</evidence>
<evidence type="ECO:0000256" key="1">
    <source>
        <dbReference type="ARBA" id="ARBA00022679"/>
    </source>
</evidence>
<dbReference type="EMBL" id="CP037920">
    <property type="protein sequence ID" value="QDT99942.1"/>
    <property type="molecule type" value="Genomic_DNA"/>
</dbReference>
<dbReference type="Gene3D" id="3.40.630.30">
    <property type="match status" value="1"/>
</dbReference>
<dbReference type="InterPro" id="IPR050832">
    <property type="entry name" value="Bact_Acetyltransf"/>
</dbReference>
<dbReference type="PANTHER" id="PTHR43877:SF1">
    <property type="entry name" value="ACETYLTRANSFERASE"/>
    <property type="match status" value="1"/>
</dbReference>
<dbReference type="CDD" id="cd04301">
    <property type="entry name" value="NAT_SF"/>
    <property type="match status" value="1"/>
</dbReference>
<dbReference type="SUPFAM" id="SSF55729">
    <property type="entry name" value="Acyl-CoA N-acyltransferases (Nat)"/>
    <property type="match status" value="1"/>
</dbReference>
<dbReference type="InterPro" id="IPR016181">
    <property type="entry name" value="Acyl_CoA_acyltransferase"/>
</dbReference>
<organism evidence="4 5">
    <name type="scientific">Gimesia aquarii</name>
    <dbReference type="NCBI Taxonomy" id="2527964"/>
    <lineage>
        <taxon>Bacteria</taxon>
        <taxon>Pseudomonadati</taxon>
        <taxon>Planctomycetota</taxon>
        <taxon>Planctomycetia</taxon>
        <taxon>Planctomycetales</taxon>
        <taxon>Planctomycetaceae</taxon>
        <taxon>Gimesia</taxon>
    </lineage>
</organism>
<dbReference type="PROSITE" id="PS51186">
    <property type="entry name" value="GNAT"/>
    <property type="match status" value="1"/>
</dbReference>
<protein>
    <submittedName>
        <fullName evidence="4">Putative N-acetyltransferase YafP</fullName>
        <ecNumber evidence="4">2.3.1.-</ecNumber>
    </submittedName>
</protein>
<dbReference type="KEGG" id="gaw:V144x_54560"/>
<dbReference type="AlphaFoldDB" id="A0A517W3W2"/>
<dbReference type="PANTHER" id="PTHR43877">
    <property type="entry name" value="AMINOALKYLPHOSPHONATE N-ACETYLTRANSFERASE-RELATED-RELATED"/>
    <property type="match status" value="1"/>
</dbReference>
<evidence type="ECO:0000256" key="2">
    <source>
        <dbReference type="ARBA" id="ARBA00023315"/>
    </source>
</evidence>
<evidence type="ECO:0000259" key="3">
    <source>
        <dbReference type="PROSITE" id="PS51186"/>
    </source>
</evidence>
<sequence>MPDVVPRIRRAQPQECTTISALGIRSKAFWNYSPQMMATFRSELTLLAEDIQKRRVYVITIDKTIVGYYSLREIDLKAIELEHLFVDPDCLKRGFGSQMFHHAMDVIKSEGFTRLVIQSDPNASGFYEKLGVPLVKRIPSSIPGRSIPCFEKILQAD</sequence>
<reference evidence="4 5" key="1">
    <citation type="submission" date="2019-03" db="EMBL/GenBank/DDBJ databases">
        <title>Deep-cultivation of Planctomycetes and their phenomic and genomic characterization uncovers novel biology.</title>
        <authorList>
            <person name="Wiegand S."/>
            <person name="Jogler M."/>
            <person name="Boedeker C."/>
            <person name="Pinto D."/>
            <person name="Vollmers J."/>
            <person name="Rivas-Marin E."/>
            <person name="Kohn T."/>
            <person name="Peeters S.H."/>
            <person name="Heuer A."/>
            <person name="Rast P."/>
            <person name="Oberbeckmann S."/>
            <person name="Bunk B."/>
            <person name="Jeske O."/>
            <person name="Meyerdierks A."/>
            <person name="Storesund J.E."/>
            <person name="Kallscheuer N."/>
            <person name="Luecker S."/>
            <person name="Lage O.M."/>
            <person name="Pohl T."/>
            <person name="Merkel B.J."/>
            <person name="Hornburger P."/>
            <person name="Mueller R.-W."/>
            <person name="Bruemmer F."/>
            <person name="Labrenz M."/>
            <person name="Spormann A.M."/>
            <person name="Op den Camp H."/>
            <person name="Overmann J."/>
            <person name="Amann R."/>
            <person name="Jetten M.S.M."/>
            <person name="Mascher T."/>
            <person name="Medema M.H."/>
            <person name="Devos D.P."/>
            <person name="Kaster A.-K."/>
            <person name="Ovreas L."/>
            <person name="Rohde M."/>
            <person name="Galperin M.Y."/>
            <person name="Jogler C."/>
        </authorList>
    </citation>
    <scope>NUCLEOTIDE SEQUENCE [LARGE SCALE GENOMIC DNA]</scope>
    <source>
        <strain evidence="4 5">V144</strain>
    </source>
</reference>
<dbReference type="Pfam" id="PF00583">
    <property type="entry name" value="Acetyltransf_1"/>
    <property type="match status" value="1"/>
</dbReference>